<evidence type="ECO:0000313" key="2">
    <source>
        <dbReference type="EMBL" id="MPR28008.1"/>
    </source>
</evidence>
<sequence length="615" mass="66161">MATAWVERRLAAILATDVVGYSRLVEKDEAGTLSTLKALRREVIDPLLTEHHGRIVKLMGDGALAEFGSVVDAVACAVAVQTVIAEHQADVPPERRIVFRIGIHLGDVVVEGEDLLGDGVNIAARLEQICPPGAVMISGTAYDQLQGKIDLPIEFAGEQHLKNVDRPIRTYQVSMVANGLVAPTTPAGELSLPAKPSIAVLPFQNLSGDPEQEYFADGVVEVIITGLSRIKWLFVIARNSSFTYKGKIVDVRQVRRELGVRYVLEGGVRKAGGRVRITAQLVEAGTGAHLWADRIDGALEDIFELQDQITDKVVAIVEPSLQRSEIERSRRKRPDSLDAYDLFLRAVPYTASQTSEDGQAAIRYLEDALRVEPGYAAAHALAAWCYEWCYSRGGFQAANKEAALRHAQAALVGGTDDATALAIAGFVTTMLNQDHEAGLSAIERALTLNPSCATALYLGAITNAFAGHPAAMAQANRALRLSPFDLLVYLAYLALGVAAVQEGRHDDATMAMQRMLQANSSLSSLYFIAAAALALGGRLEAARAWADQGLKMEPGLPVQALFRTDEPPGCQQARRGWSYPEPPGLVSSAAVFVGGKRGHSGTYHVRTKGPFLARG</sequence>
<accession>A0A5N7MMD2</accession>
<gene>
    <name evidence="2" type="ORF">FS320_23295</name>
</gene>
<dbReference type="InterPro" id="IPR011990">
    <property type="entry name" value="TPR-like_helical_dom_sf"/>
</dbReference>
<dbReference type="RefSeq" id="WP_152714315.1">
    <property type="nucleotide sequence ID" value="NZ_VOSJ01000117.1"/>
</dbReference>
<name>A0A5N7MMD2_9HYPH</name>
<protein>
    <submittedName>
        <fullName evidence="2">Adenylate/guanylate cyclase domain-containing protein</fullName>
    </submittedName>
</protein>
<dbReference type="AlphaFoldDB" id="A0A5N7MMD2"/>
<evidence type="ECO:0000259" key="1">
    <source>
        <dbReference type="PROSITE" id="PS50125"/>
    </source>
</evidence>
<dbReference type="Gene3D" id="1.25.40.10">
    <property type="entry name" value="Tetratricopeptide repeat domain"/>
    <property type="match status" value="2"/>
</dbReference>
<dbReference type="InterPro" id="IPR050697">
    <property type="entry name" value="Adenylyl/Guanylyl_Cyclase_3/4"/>
</dbReference>
<dbReference type="PANTHER" id="PTHR43081">
    <property type="entry name" value="ADENYLATE CYCLASE, TERMINAL-DIFFERENTIATION SPECIFIC-RELATED"/>
    <property type="match status" value="1"/>
</dbReference>
<dbReference type="PROSITE" id="PS50125">
    <property type="entry name" value="GUANYLATE_CYCLASE_2"/>
    <property type="match status" value="1"/>
</dbReference>
<dbReference type="EMBL" id="VOSK01000119">
    <property type="protein sequence ID" value="MPR28008.1"/>
    <property type="molecule type" value="Genomic_DNA"/>
</dbReference>
<proteinExistence type="predicted"/>
<keyword evidence="3" id="KW-1185">Reference proteome</keyword>
<dbReference type="GO" id="GO:0006171">
    <property type="term" value="P:cAMP biosynthetic process"/>
    <property type="evidence" value="ECO:0007669"/>
    <property type="project" value="TreeGrafter"/>
</dbReference>
<dbReference type="GO" id="GO:0004016">
    <property type="term" value="F:adenylate cyclase activity"/>
    <property type="evidence" value="ECO:0007669"/>
    <property type="project" value="UniProtKB-ARBA"/>
</dbReference>
<dbReference type="InterPro" id="IPR029787">
    <property type="entry name" value="Nucleotide_cyclase"/>
</dbReference>
<organism evidence="2 3">
    <name type="scientific">Microvirga tunisiensis</name>
    <dbReference type="NCBI Taxonomy" id="2108360"/>
    <lineage>
        <taxon>Bacteria</taxon>
        <taxon>Pseudomonadati</taxon>
        <taxon>Pseudomonadota</taxon>
        <taxon>Alphaproteobacteria</taxon>
        <taxon>Hyphomicrobiales</taxon>
        <taxon>Methylobacteriaceae</taxon>
        <taxon>Microvirga</taxon>
    </lineage>
</organism>
<comment type="caution">
    <text evidence="2">The sequence shown here is derived from an EMBL/GenBank/DDBJ whole genome shotgun (WGS) entry which is preliminary data.</text>
</comment>
<dbReference type="SUPFAM" id="SSF55073">
    <property type="entry name" value="Nucleotide cyclase"/>
    <property type="match status" value="1"/>
</dbReference>
<feature type="domain" description="Guanylate cyclase" evidence="1">
    <location>
        <begin position="12"/>
        <end position="127"/>
    </location>
</feature>
<dbReference type="PANTHER" id="PTHR43081:SF19">
    <property type="entry name" value="PH-SENSITIVE ADENYLATE CYCLASE RV1264"/>
    <property type="match status" value="1"/>
</dbReference>
<dbReference type="Gene3D" id="3.40.50.10070">
    <property type="entry name" value="TolB, N-terminal domain"/>
    <property type="match status" value="1"/>
</dbReference>
<dbReference type="Pfam" id="PF00211">
    <property type="entry name" value="Guanylate_cyc"/>
    <property type="match status" value="1"/>
</dbReference>
<dbReference type="SMART" id="SM00044">
    <property type="entry name" value="CYCc"/>
    <property type="match status" value="1"/>
</dbReference>
<dbReference type="Gene3D" id="3.30.70.1230">
    <property type="entry name" value="Nucleotide cyclase"/>
    <property type="match status" value="1"/>
</dbReference>
<reference evidence="2 3" key="1">
    <citation type="journal article" date="2019" name="Syst. Appl. Microbiol.">
        <title>Microvirga tunisiensis sp. nov., a root nodule symbiotic bacterium isolated from Lupinus micranthus and L. luteus grown in Northern Tunisia.</title>
        <authorList>
            <person name="Msaddak A."/>
            <person name="Rejili M."/>
            <person name="Duran D."/>
            <person name="Mars M."/>
            <person name="Palacios J.M."/>
            <person name="Ruiz-Argueso T."/>
            <person name="Rey L."/>
            <person name="Imperial J."/>
        </authorList>
    </citation>
    <scope>NUCLEOTIDE SEQUENCE [LARGE SCALE GENOMIC DNA]</scope>
    <source>
        <strain evidence="2 3">Lmie10</strain>
    </source>
</reference>
<evidence type="ECO:0000313" key="3">
    <source>
        <dbReference type="Proteomes" id="UP000403266"/>
    </source>
</evidence>
<dbReference type="GO" id="GO:0035556">
    <property type="term" value="P:intracellular signal transduction"/>
    <property type="evidence" value="ECO:0007669"/>
    <property type="project" value="InterPro"/>
</dbReference>
<dbReference type="InterPro" id="IPR001054">
    <property type="entry name" value="A/G_cyclase"/>
</dbReference>
<dbReference type="CDD" id="cd07302">
    <property type="entry name" value="CHD"/>
    <property type="match status" value="1"/>
</dbReference>
<dbReference type="SUPFAM" id="SSF48452">
    <property type="entry name" value="TPR-like"/>
    <property type="match status" value="1"/>
</dbReference>
<dbReference type="Proteomes" id="UP000403266">
    <property type="component" value="Unassembled WGS sequence"/>
</dbReference>
<dbReference type="OrthoDB" id="9807521at2"/>